<accession>A0A2P1PVB3</accession>
<name>A0A2P1PVB3_9GAMM</name>
<evidence type="ECO:0000313" key="2">
    <source>
        <dbReference type="Proteomes" id="UP000241074"/>
    </source>
</evidence>
<dbReference type="EMBL" id="CP027860">
    <property type="protein sequence ID" value="AVP98796.1"/>
    <property type="molecule type" value="Genomic_DNA"/>
</dbReference>
<proteinExistence type="predicted"/>
<dbReference type="Proteomes" id="UP000241074">
    <property type="component" value="Chromosome"/>
</dbReference>
<reference evidence="1 2" key="2">
    <citation type="submission" date="2018-03" db="EMBL/GenBank/DDBJ databases">
        <authorList>
            <person name="Keele B.F."/>
        </authorList>
    </citation>
    <scope>NUCLEOTIDE SEQUENCE [LARGE SCALE GENOMIC DNA]</scope>
    <source>
        <strain evidence="1 2">D13</strain>
    </source>
</reference>
<gene>
    <name evidence="1" type="ORF">C7S18_17115</name>
</gene>
<sequence length="298" mass="32711">MYQSQAVQALIANPSQPVGQIAAMHICSRPLRLAMALMVSAHTVHGATSAARFELDQSQAFAADTGALLYQEAHWLTWQGDTLVQRFVQYRCPSGEAFASKTVDYRVHPLAPDFHLRDARSGYEEGLRTAGSNRMVFVRRNRESPLTEAEVPGSPSEPPLIADAGFDRFLQEHWQVLLSGEGLPIRFLVPSTQKPIAFKVRPLDSGDPALITVRLSLGAWWGFLAPHIDATYRRTDGRLLQYLGLSNLRDLDGENYNVRIRFGDAASSVDRAALAAASSQPLVSVCPGEMRASERGAP</sequence>
<reference evidence="1 2" key="1">
    <citation type="submission" date="2018-03" db="EMBL/GenBank/DDBJ databases">
        <title>Ahniella affigens gen. nov., sp. nov., a gammaproteobacterium isolated from sandy soil near a stream.</title>
        <authorList>
            <person name="Ko Y."/>
            <person name="Kim J.-H."/>
        </authorList>
    </citation>
    <scope>NUCLEOTIDE SEQUENCE [LARGE SCALE GENOMIC DNA]</scope>
    <source>
        <strain evidence="1 2">D13</strain>
    </source>
</reference>
<dbReference type="AlphaFoldDB" id="A0A2P1PVB3"/>
<organism evidence="1 2">
    <name type="scientific">Ahniella affigens</name>
    <dbReference type="NCBI Taxonomy" id="2021234"/>
    <lineage>
        <taxon>Bacteria</taxon>
        <taxon>Pseudomonadati</taxon>
        <taxon>Pseudomonadota</taxon>
        <taxon>Gammaproteobacteria</taxon>
        <taxon>Lysobacterales</taxon>
        <taxon>Rhodanobacteraceae</taxon>
        <taxon>Ahniella</taxon>
    </lineage>
</organism>
<dbReference type="KEGG" id="xba:C7S18_17115"/>
<evidence type="ECO:0000313" key="1">
    <source>
        <dbReference type="EMBL" id="AVP98796.1"/>
    </source>
</evidence>
<protein>
    <recommendedName>
        <fullName evidence="3">DUF1849 domain-containing protein</fullName>
    </recommendedName>
</protein>
<evidence type="ECO:0008006" key="3">
    <source>
        <dbReference type="Google" id="ProtNLM"/>
    </source>
</evidence>
<keyword evidence="2" id="KW-1185">Reference proteome</keyword>